<sequence length="63" mass="7126">MMLFWVGRRAAEMGDLISPRVIPSIAIITVNLTSRWGTRSVARSRKVVRCPFASTALRQFSFI</sequence>
<comment type="caution">
    <text evidence="1">The sequence shown here is derived from an EMBL/GenBank/DDBJ whole genome shotgun (WGS) entry which is preliminary data.</text>
</comment>
<protein>
    <submittedName>
        <fullName evidence="1">Uncharacterized protein</fullName>
    </submittedName>
</protein>
<keyword evidence="2" id="KW-1185">Reference proteome</keyword>
<gene>
    <name evidence="1" type="ORF">CCHR01_07973</name>
</gene>
<dbReference type="AlphaFoldDB" id="A0AAD9ELX4"/>
<organism evidence="1 2">
    <name type="scientific">Colletotrichum chrysophilum</name>
    <dbReference type="NCBI Taxonomy" id="1836956"/>
    <lineage>
        <taxon>Eukaryota</taxon>
        <taxon>Fungi</taxon>
        <taxon>Dikarya</taxon>
        <taxon>Ascomycota</taxon>
        <taxon>Pezizomycotina</taxon>
        <taxon>Sordariomycetes</taxon>
        <taxon>Hypocreomycetidae</taxon>
        <taxon>Glomerellales</taxon>
        <taxon>Glomerellaceae</taxon>
        <taxon>Colletotrichum</taxon>
        <taxon>Colletotrichum gloeosporioides species complex</taxon>
    </lineage>
</organism>
<proteinExistence type="predicted"/>
<reference evidence="1" key="1">
    <citation type="submission" date="2023-01" db="EMBL/GenBank/DDBJ databases">
        <title>Colletotrichum chrysophilum M932 genome sequence.</title>
        <authorList>
            <person name="Baroncelli R."/>
        </authorList>
    </citation>
    <scope>NUCLEOTIDE SEQUENCE</scope>
    <source>
        <strain evidence="1">M932</strain>
    </source>
</reference>
<evidence type="ECO:0000313" key="1">
    <source>
        <dbReference type="EMBL" id="KAK1849376.1"/>
    </source>
</evidence>
<accession>A0AAD9ELX4</accession>
<name>A0AAD9ELX4_9PEZI</name>
<dbReference type="Proteomes" id="UP001243330">
    <property type="component" value="Unassembled WGS sequence"/>
</dbReference>
<evidence type="ECO:0000313" key="2">
    <source>
        <dbReference type="Proteomes" id="UP001243330"/>
    </source>
</evidence>
<dbReference type="EMBL" id="JAQOWY010000145">
    <property type="protein sequence ID" value="KAK1849376.1"/>
    <property type="molecule type" value="Genomic_DNA"/>
</dbReference>